<accession>A0AAV8V161</accession>
<dbReference type="GO" id="GO:0004084">
    <property type="term" value="F:branched-chain-amino-acid transaminase activity"/>
    <property type="evidence" value="ECO:0007669"/>
    <property type="project" value="InterPro"/>
</dbReference>
<protein>
    <recommendedName>
        <fullName evidence="9">Branched-chain-amino-acid transaminase</fullName>
    </recommendedName>
</protein>
<dbReference type="InterPro" id="IPR001544">
    <property type="entry name" value="Aminotrans_IV"/>
</dbReference>
<dbReference type="Gene3D" id="3.20.10.10">
    <property type="entry name" value="D-amino Acid Aminotransferase, subunit A, domain 2"/>
    <property type="match status" value="1"/>
</dbReference>
<evidence type="ECO:0008006" key="9">
    <source>
        <dbReference type="Google" id="ProtNLM"/>
    </source>
</evidence>
<dbReference type="Pfam" id="PF01063">
    <property type="entry name" value="Aminotran_4"/>
    <property type="match status" value="1"/>
</dbReference>
<dbReference type="PIRSF" id="PIRSF006468">
    <property type="entry name" value="BCAT1"/>
    <property type="match status" value="1"/>
</dbReference>
<dbReference type="AlphaFoldDB" id="A0AAV8V161"/>
<comment type="similarity">
    <text evidence="2">Belongs to the class-IV pyridoxal-phosphate-dependent aminotransferase family.</text>
</comment>
<name>A0AAV8V161_9RHOD</name>
<keyword evidence="4" id="KW-0808">Transferase</keyword>
<dbReference type="InterPro" id="IPR036038">
    <property type="entry name" value="Aminotransferase-like"/>
</dbReference>
<dbReference type="Gene3D" id="3.30.470.10">
    <property type="match status" value="1"/>
</dbReference>
<evidence type="ECO:0000256" key="4">
    <source>
        <dbReference type="ARBA" id="ARBA00022679"/>
    </source>
</evidence>
<dbReference type="InterPro" id="IPR043131">
    <property type="entry name" value="BCAT-like_N"/>
</dbReference>
<dbReference type="Proteomes" id="UP001157974">
    <property type="component" value="Unassembled WGS sequence"/>
</dbReference>
<evidence type="ECO:0000256" key="6">
    <source>
        <dbReference type="PIRSR" id="PIRSR006468-1"/>
    </source>
</evidence>
<comment type="caution">
    <text evidence="7">The sequence shown here is derived from an EMBL/GenBank/DDBJ whole genome shotgun (WGS) entry which is preliminary data.</text>
</comment>
<gene>
    <name evidence="7" type="ORF">NDN08_005183</name>
</gene>
<evidence type="ECO:0000313" key="8">
    <source>
        <dbReference type="Proteomes" id="UP001157974"/>
    </source>
</evidence>
<dbReference type="PANTHER" id="PTHR42825">
    <property type="entry name" value="AMINO ACID AMINOTRANSFERASE"/>
    <property type="match status" value="1"/>
</dbReference>
<dbReference type="InterPro" id="IPR005786">
    <property type="entry name" value="B_amino_transII"/>
</dbReference>
<dbReference type="NCBIfam" id="NF009897">
    <property type="entry name" value="PRK13357.1"/>
    <property type="match status" value="1"/>
</dbReference>
<feature type="modified residue" description="N6-(pyridoxal phosphate)lysine" evidence="6">
    <location>
        <position position="187"/>
    </location>
</feature>
<keyword evidence="5" id="KW-0663">Pyridoxal phosphate</keyword>
<evidence type="ECO:0000256" key="5">
    <source>
        <dbReference type="ARBA" id="ARBA00022898"/>
    </source>
</evidence>
<sequence length="352" mass="39222">METPIEGIQWNSLGFSQTKTDFMVTSRFSTKIGRWEDLQVVQYGPVDVEPASAALNYGFSVFEGVKAFRSEDGSVQLFRPDMNAARFKQSAERMNMAAMDNELFIDAMCKVIAANSRFVPPCGEGALYLRPLLFASNCQLAAETEEFTFVVFASPTGNYFTSVDRGLRVLVTETYNRSAIDGVGFVKASGNYPATMLPKKLAIEKGFDDVLYTDSNESRFVEEASASNLFFVRDGKLYTPDTSRKTIHEGITRASLIYLARNELGMEVVDSEPLTVDMLKSAEEVFLSGTAIVIARVKSLTFENDADQEYKYPSYEVGKQLKEMLMDIQNGKRKAPSSWLIVDVPSLPVQDQ</sequence>
<dbReference type="GO" id="GO:0009081">
    <property type="term" value="P:branched-chain amino acid metabolic process"/>
    <property type="evidence" value="ECO:0007669"/>
    <property type="project" value="InterPro"/>
</dbReference>
<dbReference type="PANTHER" id="PTHR42825:SF2">
    <property type="entry name" value="BRANCHED-CHAIN-AMINO-ACID AMINOTRANSFERASE 3, CHLOROPLASTIC-RELATED"/>
    <property type="match status" value="1"/>
</dbReference>
<dbReference type="EMBL" id="JAMWBK010000001">
    <property type="protein sequence ID" value="KAJ8908474.1"/>
    <property type="molecule type" value="Genomic_DNA"/>
</dbReference>
<organism evidence="7 8">
    <name type="scientific">Rhodosorus marinus</name>
    <dbReference type="NCBI Taxonomy" id="101924"/>
    <lineage>
        <taxon>Eukaryota</taxon>
        <taxon>Rhodophyta</taxon>
        <taxon>Stylonematophyceae</taxon>
        <taxon>Stylonematales</taxon>
        <taxon>Stylonemataceae</taxon>
        <taxon>Rhodosorus</taxon>
    </lineage>
</organism>
<dbReference type="NCBIfam" id="TIGR01123">
    <property type="entry name" value="ilvE_II"/>
    <property type="match status" value="1"/>
</dbReference>
<dbReference type="CDD" id="cd01557">
    <property type="entry name" value="BCAT_beta_family"/>
    <property type="match status" value="1"/>
</dbReference>
<evidence type="ECO:0000256" key="2">
    <source>
        <dbReference type="ARBA" id="ARBA00009320"/>
    </source>
</evidence>
<dbReference type="SUPFAM" id="SSF56752">
    <property type="entry name" value="D-aminoacid aminotransferase-like PLP-dependent enzymes"/>
    <property type="match status" value="1"/>
</dbReference>
<dbReference type="InterPro" id="IPR033939">
    <property type="entry name" value="BCAT_family"/>
</dbReference>
<keyword evidence="3" id="KW-0032">Aminotransferase</keyword>
<keyword evidence="8" id="KW-1185">Reference proteome</keyword>
<comment type="cofactor">
    <cofactor evidence="1">
        <name>pyridoxal 5'-phosphate</name>
        <dbReference type="ChEBI" id="CHEBI:597326"/>
    </cofactor>
</comment>
<dbReference type="InterPro" id="IPR043132">
    <property type="entry name" value="BCAT-like_C"/>
</dbReference>
<evidence type="ECO:0000256" key="1">
    <source>
        <dbReference type="ARBA" id="ARBA00001933"/>
    </source>
</evidence>
<evidence type="ECO:0000256" key="3">
    <source>
        <dbReference type="ARBA" id="ARBA00022576"/>
    </source>
</evidence>
<evidence type="ECO:0000313" key="7">
    <source>
        <dbReference type="EMBL" id="KAJ8908474.1"/>
    </source>
</evidence>
<reference evidence="7 8" key="1">
    <citation type="journal article" date="2023" name="Nat. Commun.">
        <title>Origin of minicircular mitochondrial genomes in red algae.</title>
        <authorList>
            <person name="Lee Y."/>
            <person name="Cho C.H."/>
            <person name="Lee Y.M."/>
            <person name="Park S.I."/>
            <person name="Yang J.H."/>
            <person name="West J.A."/>
            <person name="Bhattacharya D."/>
            <person name="Yoon H.S."/>
        </authorList>
    </citation>
    <scope>NUCLEOTIDE SEQUENCE [LARGE SCALE GENOMIC DNA]</scope>
    <source>
        <strain evidence="7 8">CCMP1338</strain>
        <tissue evidence="7">Whole cell</tissue>
    </source>
</reference>
<proteinExistence type="inferred from homology"/>